<protein>
    <submittedName>
        <fullName evidence="8">Protein arginine kinase</fullName>
    </submittedName>
</protein>
<keyword evidence="3 5" id="KW-0418">Kinase</keyword>
<reference evidence="8 9" key="1">
    <citation type="submission" date="2016-10" db="EMBL/GenBank/DDBJ databases">
        <authorList>
            <person name="de Groot N.N."/>
        </authorList>
    </citation>
    <scope>NUCLEOTIDE SEQUENCE [LARGE SCALE GENOMIC DNA]</scope>
    <source>
        <strain evidence="8 9">743A</strain>
    </source>
</reference>
<dbReference type="AlphaFoldDB" id="A0A1I6IRY1"/>
<feature type="domain" description="Phosphagen kinase C-terminal" evidence="7">
    <location>
        <begin position="14"/>
        <end position="244"/>
    </location>
</feature>
<accession>A0A1I6IRY1</accession>
<feature type="binding site" evidence="5">
    <location>
        <begin position="17"/>
        <end position="21"/>
    </location>
    <ligand>
        <name>ATP</name>
        <dbReference type="ChEBI" id="CHEBI:30616"/>
    </ligand>
</feature>
<dbReference type="GO" id="GO:0005524">
    <property type="term" value="F:ATP binding"/>
    <property type="evidence" value="ECO:0007669"/>
    <property type="project" value="UniProtKB-UniRule"/>
</dbReference>
<dbReference type="Proteomes" id="UP000199659">
    <property type="component" value="Unassembled WGS sequence"/>
</dbReference>
<evidence type="ECO:0000256" key="4">
    <source>
        <dbReference type="ARBA" id="ARBA00022840"/>
    </source>
</evidence>
<keyword evidence="9" id="KW-1185">Reference proteome</keyword>
<dbReference type="Gene3D" id="3.30.590.10">
    <property type="entry name" value="Glutamine synthetase/guanido kinase, catalytic domain"/>
    <property type="match status" value="1"/>
</dbReference>
<comment type="similarity">
    <text evidence="5 6">Belongs to the ATP:guanido phosphotransferase family.</text>
</comment>
<evidence type="ECO:0000256" key="2">
    <source>
        <dbReference type="ARBA" id="ARBA00022741"/>
    </source>
</evidence>
<dbReference type="GO" id="GO:0004111">
    <property type="term" value="F:creatine kinase activity"/>
    <property type="evidence" value="ECO:0007669"/>
    <property type="project" value="InterPro"/>
</dbReference>
<dbReference type="RefSeq" id="WP_092559682.1">
    <property type="nucleotide sequence ID" value="NZ_FOYZ01000003.1"/>
</dbReference>
<dbReference type="InterPro" id="IPR000749">
    <property type="entry name" value="ATP-guanido_PTrfase"/>
</dbReference>
<feature type="binding site" evidence="5">
    <location>
        <position position="115"/>
    </location>
    <ligand>
        <name>ATP</name>
        <dbReference type="ChEBI" id="CHEBI:30616"/>
    </ligand>
</feature>
<feature type="binding site" evidence="5">
    <location>
        <begin position="166"/>
        <end position="170"/>
    </location>
    <ligand>
        <name>ATP</name>
        <dbReference type="ChEBI" id="CHEBI:30616"/>
    </ligand>
</feature>
<dbReference type="EMBL" id="FOYZ01000003">
    <property type="protein sequence ID" value="SFR69399.1"/>
    <property type="molecule type" value="Genomic_DNA"/>
</dbReference>
<evidence type="ECO:0000256" key="6">
    <source>
        <dbReference type="RuleBase" id="RU000505"/>
    </source>
</evidence>
<evidence type="ECO:0000313" key="8">
    <source>
        <dbReference type="EMBL" id="SFR69399.1"/>
    </source>
</evidence>
<dbReference type="PANTHER" id="PTHR11547">
    <property type="entry name" value="ARGININE OR CREATINE KINASE"/>
    <property type="match status" value="1"/>
</dbReference>
<evidence type="ECO:0000256" key="5">
    <source>
        <dbReference type="PROSITE-ProRule" id="PRU00843"/>
    </source>
</evidence>
<proteinExistence type="inferred from homology"/>
<keyword evidence="1 5" id="KW-0808">Transferase</keyword>
<evidence type="ECO:0000256" key="3">
    <source>
        <dbReference type="ARBA" id="ARBA00022777"/>
    </source>
</evidence>
<dbReference type="InterPro" id="IPR023660">
    <property type="entry name" value="Arg_Kinase"/>
</dbReference>
<name>A0A1I6IRY1_9FIRM</name>
<gene>
    <name evidence="8" type="ORF">SAMN05661086_01093</name>
</gene>
<dbReference type="NCBIfam" id="NF002194">
    <property type="entry name" value="PRK01059.1-4"/>
    <property type="match status" value="1"/>
</dbReference>
<dbReference type="Pfam" id="PF00217">
    <property type="entry name" value="ATP-gua_Ptrans"/>
    <property type="match status" value="1"/>
</dbReference>
<organism evidence="8 9">
    <name type="scientific">Anaeromicropila populeti</name>
    <dbReference type="NCBI Taxonomy" id="37658"/>
    <lineage>
        <taxon>Bacteria</taxon>
        <taxon>Bacillati</taxon>
        <taxon>Bacillota</taxon>
        <taxon>Clostridia</taxon>
        <taxon>Lachnospirales</taxon>
        <taxon>Lachnospiraceae</taxon>
        <taxon>Anaeromicropila</taxon>
    </lineage>
</organism>
<keyword evidence="2 5" id="KW-0547">Nucleotide-binding</keyword>
<feature type="binding site" evidence="5">
    <location>
        <begin position="197"/>
        <end position="202"/>
    </location>
    <ligand>
        <name>ATP</name>
        <dbReference type="ChEBI" id="CHEBI:30616"/>
    </ligand>
</feature>
<dbReference type="STRING" id="37658.SAMN05661086_01093"/>
<evidence type="ECO:0000256" key="1">
    <source>
        <dbReference type="ARBA" id="ARBA00022679"/>
    </source>
</evidence>
<dbReference type="CDD" id="cd07930">
    <property type="entry name" value="bacterial_phosphagen_kinase"/>
    <property type="match status" value="1"/>
</dbReference>
<dbReference type="InterPro" id="IPR022414">
    <property type="entry name" value="ATP-guanido_PTrfase_cat"/>
</dbReference>
<evidence type="ECO:0000313" key="9">
    <source>
        <dbReference type="Proteomes" id="UP000199659"/>
    </source>
</evidence>
<keyword evidence="4 5" id="KW-0067">ATP-binding</keyword>
<dbReference type="InterPro" id="IPR014746">
    <property type="entry name" value="Gln_synth/guanido_kin_cat_dom"/>
</dbReference>
<dbReference type="PROSITE" id="PS00112">
    <property type="entry name" value="PHOSPHAGEN_KINASE"/>
    <property type="match status" value="1"/>
</dbReference>
<dbReference type="GO" id="GO:0046314">
    <property type="term" value="P:phosphocreatine biosynthetic process"/>
    <property type="evidence" value="ECO:0007669"/>
    <property type="project" value="InterPro"/>
</dbReference>
<dbReference type="GO" id="GO:0005615">
    <property type="term" value="C:extracellular space"/>
    <property type="evidence" value="ECO:0007669"/>
    <property type="project" value="TreeGrafter"/>
</dbReference>
<dbReference type="PROSITE" id="PS51510">
    <property type="entry name" value="PHOSPHAGEN_KINASE_C"/>
    <property type="match status" value="1"/>
</dbReference>
<dbReference type="InterPro" id="IPR022415">
    <property type="entry name" value="ATP-guanido_PTrfase_AS"/>
</dbReference>
<dbReference type="OrthoDB" id="9791353at2"/>
<dbReference type="SUPFAM" id="SSF55931">
    <property type="entry name" value="Glutamine synthetase/guanido kinase"/>
    <property type="match status" value="1"/>
</dbReference>
<dbReference type="PANTHER" id="PTHR11547:SF38">
    <property type="entry name" value="ARGININE KINASE 1-RELATED"/>
    <property type="match status" value="1"/>
</dbReference>
<sequence length="345" mass="39371">MLKWFEQKGEHDDIVISSRVRLARNLKKYPFGVRLTEQGANELFEEVKAGMEHYKDVSGNYFTCKLNELGEIDKLAMVERHILSPQIVNKKQCNGLILSEDESAGIMINEEDHLRIQTFTGGMNMKTAFSRANEIDDRIQEKFEIAFDEKYGYLTSCPTNVGTGLRASYMIFLPALSGAGKITKLASEVSKYGVTLRGLYGEGSKSQADIFQISNQKTLGTHESDIIQSLNNIVMQVIKQERLRREYVLNKNYNEIEDQVYRSYGVLKYTRQINTKDAMTLLSQVKFGADTGIISLEGDRSIYQMMMNIQPYGLQYGFGKNIGSVQRERLRAEYINKNLPELKSR</sequence>
<evidence type="ECO:0000259" key="7">
    <source>
        <dbReference type="PROSITE" id="PS51510"/>
    </source>
</evidence>
<feature type="binding site" evidence="5">
    <location>
        <position position="81"/>
    </location>
    <ligand>
        <name>ATP</name>
        <dbReference type="ChEBI" id="CHEBI:30616"/>
    </ligand>
</feature>